<evidence type="ECO:0000313" key="2">
    <source>
        <dbReference type="EMBL" id="CAA57454.1"/>
    </source>
</evidence>
<proteinExistence type="inferred from homology"/>
<dbReference type="InterPro" id="IPR027410">
    <property type="entry name" value="TCP-1-like_intermed_sf"/>
</dbReference>
<reference evidence="2" key="1">
    <citation type="submission" date="1994-09" db="EMBL/GenBank/DDBJ databases">
        <authorList>
            <person name="Bollet C.J."/>
        </authorList>
    </citation>
    <scope>NUCLEOTIDE SEQUENCE</scope>
</reference>
<dbReference type="InterPro" id="IPR027413">
    <property type="entry name" value="GROEL-like_equatorial_sf"/>
</dbReference>
<accession>Q50766</accession>
<dbReference type="AlphaFoldDB" id="Q50766"/>
<feature type="non-terminal residue" evidence="2">
    <location>
        <position position="1"/>
    </location>
</feature>
<dbReference type="Gene3D" id="1.10.560.10">
    <property type="entry name" value="GroEL-like equatorial domain"/>
    <property type="match status" value="1"/>
</dbReference>
<organism evidence="2">
    <name type="scientific">Mycobacterium tuberculosis</name>
    <dbReference type="NCBI Taxonomy" id="1773"/>
    <lineage>
        <taxon>Bacteria</taxon>
        <taxon>Bacillati</taxon>
        <taxon>Actinomycetota</taxon>
        <taxon>Actinomycetes</taxon>
        <taxon>Mycobacteriales</taxon>
        <taxon>Mycobacteriaceae</taxon>
        <taxon>Mycobacterium</taxon>
        <taxon>Mycobacterium tuberculosis complex</taxon>
    </lineage>
</organism>
<name>Q50766_MYCTX</name>
<sequence>GIRRSAAELVKEVAKKTDDVAGDRPLRPPVLARRWLRDCVGRPIRSGLNRHRNTGLEKCTETLLKGAKSRDQVECRLRPPQRFRRGDQSIGRIHAAAPRVRWTKVGNEGVITVEESNTFGLQE</sequence>
<comment type="similarity">
    <text evidence="1">Belongs to the chaperonin (HSP60) family.</text>
</comment>
<feature type="non-terminal residue" evidence="2">
    <location>
        <position position="123"/>
    </location>
</feature>
<dbReference type="SUPFAM" id="SSF54849">
    <property type="entry name" value="GroEL-intermediate domain like"/>
    <property type="match status" value="1"/>
</dbReference>
<dbReference type="Gene3D" id="3.30.260.10">
    <property type="entry name" value="TCP-1-like chaperonin intermediate domain"/>
    <property type="match status" value="1"/>
</dbReference>
<dbReference type="SUPFAM" id="SSF48592">
    <property type="entry name" value="GroEL equatorial domain-like"/>
    <property type="match status" value="1"/>
</dbReference>
<protein>
    <submittedName>
        <fullName evidence="2">Cell wall protein A</fullName>
    </submittedName>
</protein>
<evidence type="ECO:0000256" key="1">
    <source>
        <dbReference type="ARBA" id="ARBA00006607"/>
    </source>
</evidence>
<dbReference type="EMBL" id="X81863">
    <property type="protein sequence ID" value="CAA57454.1"/>
    <property type="molecule type" value="Genomic_DNA"/>
</dbReference>
<reference evidence="2" key="2">
    <citation type="submission" date="1995-12" db="EMBL/GenBank/DDBJ databases">
        <title>Sequence variability of the gene coding for the 65 kDa antigen protein of Mycobacterium tuberculosis.</title>
        <authorList>
            <person name="Abed Y."/>
            <person name="Schen X."/>
            <person name="Sahim L."/>
            <person name="Bollet C."/>
            <person name="De Micco P."/>
        </authorList>
    </citation>
    <scope>NUCLEOTIDE SEQUENCE</scope>
</reference>